<keyword evidence="3" id="KW-0812">Transmembrane</keyword>
<protein>
    <recommendedName>
        <fullName evidence="4">Cytochrome b5 heme-binding domain-containing protein</fullName>
    </recommendedName>
</protein>
<dbReference type="GO" id="GO:0020037">
    <property type="term" value="F:heme binding"/>
    <property type="evidence" value="ECO:0007669"/>
    <property type="project" value="UniProtKB-ARBA"/>
</dbReference>
<comment type="caution">
    <text evidence="5">The sequence shown here is derived from an EMBL/GenBank/DDBJ whole genome shotgun (WGS) entry which is preliminary data.</text>
</comment>
<keyword evidence="6" id="KW-1185">Reference proteome</keyword>
<dbReference type="InterPro" id="IPR001199">
    <property type="entry name" value="Cyt_B5-like_heme/steroid-bd"/>
</dbReference>
<feature type="transmembrane region" description="Helical" evidence="3">
    <location>
        <begin position="504"/>
        <end position="525"/>
    </location>
</feature>
<dbReference type="SUPFAM" id="SSF55856">
    <property type="entry name" value="Cytochrome b5-like heme/steroid binding domain"/>
    <property type="match status" value="1"/>
</dbReference>
<dbReference type="AlphaFoldDB" id="A0A177ERD2"/>
<organism evidence="5 6">
    <name type="scientific">Fonsecaea monophora</name>
    <dbReference type="NCBI Taxonomy" id="254056"/>
    <lineage>
        <taxon>Eukaryota</taxon>
        <taxon>Fungi</taxon>
        <taxon>Dikarya</taxon>
        <taxon>Ascomycota</taxon>
        <taxon>Pezizomycotina</taxon>
        <taxon>Eurotiomycetes</taxon>
        <taxon>Chaetothyriomycetidae</taxon>
        <taxon>Chaetothyriales</taxon>
        <taxon>Herpotrichiellaceae</taxon>
        <taxon>Fonsecaea</taxon>
    </lineage>
</organism>
<dbReference type="SMART" id="SM01117">
    <property type="entry name" value="Cyt-b5"/>
    <property type="match status" value="1"/>
</dbReference>
<evidence type="ECO:0000313" key="5">
    <source>
        <dbReference type="EMBL" id="OAG34196.1"/>
    </source>
</evidence>
<dbReference type="PANTHER" id="PTHR35395:SF1">
    <property type="entry name" value="DUF6536 DOMAIN-CONTAINING PROTEIN"/>
    <property type="match status" value="1"/>
</dbReference>
<accession>A0A177ERD2</accession>
<evidence type="ECO:0000313" key="6">
    <source>
        <dbReference type="Proteomes" id="UP000077002"/>
    </source>
</evidence>
<reference evidence="5 6" key="1">
    <citation type="submission" date="2016-03" db="EMBL/GenBank/DDBJ databases">
        <title>Draft genome sequence of the Fonsecaea monophora CBS 269.37.</title>
        <authorList>
            <person name="Bombassaro A."/>
            <person name="Vinicius W.A."/>
            <person name="De Hoog S."/>
            <person name="Sun J."/>
            <person name="Souza E.M."/>
            <person name="Raittz R.T."/>
            <person name="Costa F."/>
            <person name="Leao A.C."/>
            <person name="Tadra-Sfeir M.Z."/>
            <person name="Baura V."/>
            <person name="Balsanelli E."/>
            <person name="Pedrosa F.O."/>
            <person name="Moreno L.F."/>
            <person name="Steffens M.B."/>
            <person name="Xi L."/>
            <person name="Bocca A.L."/>
            <person name="Felipe M.S."/>
            <person name="Teixeira M."/>
            <person name="Telles Filho F.Q."/>
            <person name="Azevedo C.M."/>
            <person name="Gomes R."/>
            <person name="Vicente V.A."/>
        </authorList>
    </citation>
    <scope>NUCLEOTIDE SEQUENCE [LARGE SCALE GENOMIC DNA]</scope>
    <source>
        <strain evidence="5 6">CBS 269.37</strain>
    </source>
</reference>
<dbReference type="FunFam" id="3.10.120.10:FF:000003">
    <property type="entry name" value="membrane-associated progesterone receptor component 1"/>
    <property type="match status" value="1"/>
</dbReference>
<dbReference type="InterPro" id="IPR046623">
    <property type="entry name" value="DUF6536"/>
</dbReference>
<feature type="region of interest" description="Disordered" evidence="2">
    <location>
        <begin position="1"/>
        <end position="36"/>
    </location>
</feature>
<evidence type="ECO:0000256" key="2">
    <source>
        <dbReference type="SAM" id="MobiDB-lite"/>
    </source>
</evidence>
<feature type="compositionally biased region" description="Polar residues" evidence="2">
    <location>
        <begin position="24"/>
        <end position="35"/>
    </location>
</feature>
<keyword evidence="3" id="KW-0472">Membrane</keyword>
<comment type="similarity">
    <text evidence="1">Belongs to the cytochrome b5 family. MAPR subfamily.</text>
</comment>
<feature type="transmembrane region" description="Helical" evidence="3">
    <location>
        <begin position="667"/>
        <end position="691"/>
    </location>
</feature>
<feature type="transmembrane region" description="Helical" evidence="3">
    <location>
        <begin position="153"/>
        <end position="172"/>
    </location>
</feature>
<feature type="transmembrane region" description="Helical" evidence="3">
    <location>
        <begin position="616"/>
        <end position="635"/>
    </location>
</feature>
<sequence length="907" mass="100532">MDEEEGYLLSPAPTRGRSRLPYNYPTSESSSTTRCSLVDGEDSLRHSFSAGQQPQTSKSYYSLSSIDDETLSSHSTKATTIKPEPRVRTWNPATWLRRVNPSKLAGWRFGALLGFVLCAVVLVCNLVLLAVGWSRASRTRGMGIVSSGSATKVAWLGTFSHILINVFSTALLSASNYCMQVITAPTREQVDAAHRDGGFVDIGVLSLHNLRYVGVWRQILFWTLAISSLPLHLFYNSAVSDVLGGRAFTVTTVANTSLPPFLANHDHSAYQSISNEQWTAAYSRNPVTRWGNLYLFVDAYSFGINYDVETARTWLEKASLMPPGYFGLSSQLIVPLTHYARENTSMFPHVSLPGPYSPNFQNSPGFTRSATYTLADTGWLYYDNVTLHVQTAMAEHVSDSSKVEISLIFIGIVVFCNVAKVCAMGVLVKQWRAQPLVTVGDGIASFLDRPDSTTIGCCVATKKEILQRIRSKSTKAADPDGVELVWSSTKFQLRKSMSRRRASVFLGILLTLWWTTFACLIAAFLRKQSGGLWHWGTASELTLEATSSSFDLKSIMINTWLANSPQVLLSASYFYTNSLLTTMYSAHEWNEYGAHRKSLRVSTPEGRQRSQHFLQLPYRIAVPLTVYSGVLHWLLSQSLFLRRIEFRDEAGAIMVDSSLCTCGYSPLSLLIFAIVLFTGSIVVYVTCFLTFKQRLPFGANCSLIISAACHPPPDDVDAHLKAVQWGVVQNRFSSGQQAIRHCTFTSEEVTPPEDGKIFATTTPLLTPLNVTLVILILTLLYLRLRPQSTPSLPPGPQPIVFQTFTPRTLLKNNGTANNPVYLAVRGKVYDVSSGRNFYGPGGPYENFAGRDATRGLACQSFDEDMLTKDLDGPLDPCDDLTPEQLDNLNGWIERFDEKLKSSKRTVS</sequence>
<dbReference type="Pfam" id="PF00173">
    <property type="entry name" value="Cyt-b5"/>
    <property type="match status" value="1"/>
</dbReference>
<evidence type="ECO:0000256" key="1">
    <source>
        <dbReference type="ARBA" id="ARBA00038357"/>
    </source>
</evidence>
<dbReference type="Gene3D" id="3.10.120.10">
    <property type="entry name" value="Cytochrome b5-like heme/steroid binding domain"/>
    <property type="match status" value="1"/>
</dbReference>
<feature type="transmembrane region" description="Helical" evidence="3">
    <location>
        <begin position="405"/>
        <end position="428"/>
    </location>
</feature>
<feature type="domain" description="Cytochrome b5 heme-binding" evidence="4">
    <location>
        <begin position="804"/>
        <end position="907"/>
    </location>
</feature>
<dbReference type="EMBL" id="LVKK01000174">
    <property type="protein sequence ID" value="OAG34196.1"/>
    <property type="molecule type" value="Genomic_DNA"/>
</dbReference>
<name>A0A177ERD2_9EURO</name>
<gene>
    <name evidence="5" type="ORF">AYO21_11666</name>
</gene>
<proteinExistence type="inferred from homology"/>
<evidence type="ECO:0000256" key="3">
    <source>
        <dbReference type="SAM" id="Phobius"/>
    </source>
</evidence>
<dbReference type="GeneID" id="34606754"/>
<dbReference type="Pfam" id="PF20163">
    <property type="entry name" value="DUF6536"/>
    <property type="match status" value="1"/>
</dbReference>
<dbReference type="RefSeq" id="XP_022506148.1">
    <property type="nucleotide sequence ID" value="XM_022661550.1"/>
</dbReference>
<keyword evidence="3" id="KW-1133">Transmembrane helix</keyword>
<dbReference type="OrthoDB" id="547796at2759"/>
<feature type="transmembrane region" description="Helical" evidence="3">
    <location>
        <begin position="109"/>
        <end position="133"/>
    </location>
</feature>
<dbReference type="Proteomes" id="UP000077002">
    <property type="component" value="Unassembled WGS sequence"/>
</dbReference>
<feature type="transmembrane region" description="Helical" evidence="3">
    <location>
        <begin position="764"/>
        <end position="782"/>
    </location>
</feature>
<dbReference type="InterPro" id="IPR036400">
    <property type="entry name" value="Cyt_B5-like_heme/steroid_sf"/>
</dbReference>
<evidence type="ECO:0000259" key="4">
    <source>
        <dbReference type="SMART" id="SM01117"/>
    </source>
</evidence>
<dbReference type="PANTHER" id="PTHR35395">
    <property type="entry name" value="DUF6536 DOMAIN-CONTAINING PROTEIN"/>
    <property type="match status" value="1"/>
</dbReference>